<accession>A0AAE2CCI3</accession>
<sequence length="128" mass="14446">MATKASEDMSVGDGEGGPLDEEARFIQGILPLIFKGDYSEKTTGGRNEIIKKDVDEDKDEDGNEGKNQLLWKMNGGWMPLLDTFQLGVVSPELNPAWYSPLSSIPHKKNIHIGVRDTKNYERRWYTMS</sequence>
<evidence type="ECO:0000313" key="2">
    <source>
        <dbReference type="EMBL" id="KAK4417020.1"/>
    </source>
</evidence>
<organism evidence="2 3">
    <name type="scientific">Sesamum alatum</name>
    <dbReference type="NCBI Taxonomy" id="300844"/>
    <lineage>
        <taxon>Eukaryota</taxon>
        <taxon>Viridiplantae</taxon>
        <taxon>Streptophyta</taxon>
        <taxon>Embryophyta</taxon>
        <taxon>Tracheophyta</taxon>
        <taxon>Spermatophyta</taxon>
        <taxon>Magnoliopsida</taxon>
        <taxon>eudicotyledons</taxon>
        <taxon>Gunneridae</taxon>
        <taxon>Pentapetalae</taxon>
        <taxon>asterids</taxon>
        <taxon>lamiids</taxon>
        <taxon>Lamiales</taxon>
        <taxon>Pedaliaceae</taxon>
        <taxon>Sesamum</taxon>
    </lineage>
</organism>
<evidence type="ECO:0000256" key="1">
    <source>
        <dbReference type="SAM" id="MobiDB-lite"/>
    </source>
</evidence>
<dbReference type="Proteomes" id="UP001293254">
    <property type="component" value="Unassembled WGS sequence"/>
</dbReference>
<protein>
    <submittedName>
        <fullName evidence="2">Uncharacterized protein</fullName>
    </submittedName>
</protein>
<feature type="region of interest" description="Disordered" evidence="1">
    <location>
        <begin position="1"/>
        <end position="20"/>
    </location>
</feature>
<evidence type="ECO:0000313" key="3">
    <source>
        <dbReference type="Proteomes" id="UP001293254"/>
    </source>
</evidence>
<reference evidence="2" key="2">
    <citation type="journal article" date="2024" name="Plant">
        <title>Genomic evolution and insights into agronomic trait innovations of Sesamum species.</title>
        <authorList>
            <person name="Miao H."/>
            <person name="Wang L."/>
            <person name="Qu L."/>
            <person name="Liu H."/>
            <person name="Sun Y."/>
            <person name="Le M."/>
            <person name="Wang Q."/>
            <person name="Wei S."/>
            <person name="Zheng Y."/>
            <person name="Lin W."/>
            <person name="Duan Y."/>
            <person name="Cao H."/>
            <person name="Xiong S."/>
            <person name="Wang X."/>
            <person name="Wei L."/>
            <person name="Li C."/>
            <person name="Ma Q."/>
            <person name="Ju M."/>
            <person name="Zhao R."/>
            <person name="Li G."/>
            <person name="Mu C."/>
            <person name="Tian Q."/>
            <person name="Mei H."/>
            <person name="Zhang T."/>
            <person name="Gao T."/>
            <person name="Zhang H."/>
        </authorList>
    </citation>
    <scope>NUCLEOTIDE SEQUENCE</scope>
    <source>
        <strain evidence="2">3651</strain>
    </source>
</reference>
<dbReference type="AlphaFoldDB" id="A0AAE2CCI3"/>
<name>A0AAE2CCI3_9LAMI</name>
<keyword evidence="3" id="KW-1185">Reference proteome</keyword>
<feature type="region of interest" description="Disordered" evidence="1">
    <location>
        <begin position="42"/>
        <end position="66"/>
    </location>
</feature>
<reference evidence="2" key="1">
    <citation type="submission" date="2020-06" db="EMBL/GenBank/DDBJ databases">
        <authorList>
            <person name="Li T."/>
            <person name="Hu X."/>
            <person name="Zhang T."/>
            <person name="Song X."/>
            <person name="Zhang H."/>
            <person name="Dai N."/>
            <person name="Sheng W."/>
            <person name="Hou X."/>
            <person name="Wei L."/>
        </authorList>
    </citation>
    <scope>NUCLEOTIDE SEQUENCE</scope>
    <source>
        <strain evidence="2">3651</strain>
        <tissue evidence="2">Leaf</tissue>
    </source>
</reference>
<comment type="caution">
    <text evidence="2">The sequence shown here is derived from an EMBL/GenBank/DDBJ whole genome shotgun (WGS) entry which is preliminary data.</text>
</comment>
<gene>
    <name evidence="2" type="ORF">Salat_2527500</name>
</gene>
<proteinExistence type="predicted"/>
<dbReference type="EMBL" id="JACGWO010000010">
    <property type="protein sequence ID" value="KAK4417020.1"/>
    <property type="molecule type" value="Genomic_DNA"/>
</dbReference>